<reference evidence="3 4" key="2">
    <citation type="submission" date="2018-03" db="EMBL/GenBank/DDBJ databases">
        <title>The ancient ancestry and fast evolution of plastids.</title>
        <authorList>
            <person name="Moore K.R."/>
            <person name="Magnabosco C."/>
            <person name="Momper L."/>
            <person name="Gold D.A."/>
            <person name="Bosak T."/>
            <person name="Fournier G.P."/>
        </authorList>
    </citation>
    <scope>NUCLEOTIDE SEQUENCE [LARGE SCALE GENOMIC DNA]</scope>
    <source>
        <strain evidence="3 4">CCAP 1448/3</strain>
    </source>
</reference>
<keyword evidence="4" id="KW-1185">Reference proteome</keyword>
<dbReference type="InterPro" id="IPR046760">
    <property type="entry name" value="Tab2-like_N"/>
</dbReference>
<feature type="domain" description="RNA-binding protein Tab2/Atab2 C-terminal" evidence="2">
    <location>
        <begin position="119"/>
        <end position="275"/>
    </location>
</feature>
<accession>A0A2T1BZZ7</accession>
<dbReference type="Pfam" id="PF20429">
    <property type="entry name" value="Tab2-like_C"/>
    <property type="match status" value="1"/>
</dbReference>
<evidence type="ECO:0008006" key="5">
    <source>
        <dbReference type="Google" id="ProtNLM"/>
    </source>
</evidence>
<proteinExistence type="predicted"/>
<evidence type="ECO:0000313" key="3">
    <source>
        <dbReference type="EMBL" id="PSB01581.1"/>
    </source>
</evidence>
<dbReference type="InterPro" id="IPR046761">
    <property type="entry name" value="Tab2-like_C"/>
</dbReference>
<evidence type="ECO:0000313" key="4">
    <source>
        <dbReference type="Proteomes" id="UP000238762"/>
    </source>
</evidence>
<gene>
    <name evidence="3" type="ORF">C7B64_17585</name>
</gene>
<protein>
    <recommendedName>
        <fullName evidence="5">DUF1092 family protein</fullName>
    </recommendedName>
</protein>
<dbReference type="Pfam" id="PF06485">
    <property type="entry name" value="Tab2-like_N"/>
    <property type="match status" value="1"/>
</dbReference>
<dbReference type="InterPro" id="IPR009472">
    <property type="entry name" value="Tab2-like"/>
</dbReference>
<name>A0A2T1BZZ7_9CYAN</name>
<dbReference type="GO" id="GO:0003723">
    <property type="term" value="F:RNA binding"/>
    <property type="evidence" value="ECO:0007669"/>
    <property type="project" value="InterPro"/>
</dbReference>
<dbReference type="RefSeq" id="WP_106289956.1">
    <property type="nucleotide sequence ID" value="NZ_CAWNTC010000129.1"/>
</dbReference>
<evidence type="ECO:0000259" key="1">
    <source>
        <dbReference type="Pfam" id="PF06485"/>
    </source>
</evidence>
<comment type="caution">
    <text evidence="3">The sequence shown here is derived from an EMBL/GenBank/DDBJ whole genome shotgun (WGS) entry which is preliminary data.</text>
</comment>
<dbReference type="OrthoDB" id="420270at2"/>
<reference evidence="3 4" key="1">
    <citation type="submission" date="2018-02" db="EMBL/GenBank/DDBJ databases">
        <authorList>
            <person name="Cohen D.B."/>
            <person name="Kent A.D."/>
        </authorList>
    </citation>
    <scope>NUCLEOTIDE SEQUENCE [LARGE SCALE GENOMIC DNA]</scope>
    <source>
        <strain evidence="3 4">CCAP 1448/3</strain>
    </source>
</reference>
<dbReference type="Proteomes" id="UP000238762">
    <property type="component" value="Unassembled WGS sequence"/>
</dbReference>
<organism evidence="3 4">
    <name type="scientific">Merismopedia glauca CCAP 1448/3</name>
    <dbReference type="NCBI Taxonomy" id="1296344"/>
    <lineage>
        <taxon>Bacteria</taxon>
        <taxon>Bacillati</taxon>
        <taxon>Cyanobacteriota</taxon>
        <taxon>Cyanophyceae</taxon>
        <taxon>Synechococcales</taxon>
        <taxon>Merismopediaceae</taxon>
        <taxon>Merismopedia</taxon>
    </lineage>
</organism>
<dbReference type="PANTHER" id="PTHR34556:SF2">
    <property type="entry name" value="PROTEIN TAB2 HOMOLOG, CHLOROPLASTIC"/>
    <property type="match status" value="1"/>
</dbReference>
<dbReference type="EMBL" id="PVWJ01000099">
    <property type="protein sequence ID" value="PSB01581.1"/>
    <property type="molecule type" value="Genomic_DNA"/>
</dbReference>
<dbReference type="PANTHER" id="PTHR34556">
    <property type="match status" value="1"/>
</dbReference>
<dbReference type="AlphaFoldDB" id="A0A2T1BZZ7"/>
<evidence type="ECO:0000259" key="2">
    <source>
        <dbReference type="Pfam" id="PF20429"/>
    </source>
</evidence>
<sequence length="276" mass="30557">MSGEVWQVDFYRYPVMKKAGQVWWLLVICESTGQFAYEAYCPQTEVNSAWLVSHLQQATNDRGDLPSLIQVFRPQSLNLLELAASELGIAIQATRRTPALKEHLQAKAKTHALQTPDYNPLALDAPPPAPLPDHLLGQSWRFASLPASELEATFAERPIPVLEMPKRLLPINLGLASTVAIPGVIVYGGRRSLVLARWLQEAQPYSLNYIPGSPDGLILEAGLVDRWILATFTDADVAIAAQTFTKRKQTSQGLHFLSIQPDDSGMTDSGFWLLQE</sequence>
<feature type="domain" description="RNA-binding protein Tab2-like N-terminal" evidence="1">
    <location>
        <begin position="5"/>
        <end position="107"/>
    </location>
</feature>